<evidence type="ECO:0000256" key="6">
    <source>
        <dbReference type="ARBA" id="ARBA00022556"/>
    </source>
</evidence>
<dbReference type="GO" id="GO:0005524">
    <property type="term" value="F:ATP binding"/>
    <property type="evidence" value="ECO:0007669"/>
    <property type="project" value="UniProtKB-UniRule"/>
</dbReference>
<dbReference type="PANTHER" id="PTHR42724:SF1">
    <property type="entry name" value="TETRAACYLDISACCHARIDE 4'-KINASE, MITOCHONDRIAL-RELATED"/>
    <property type="match status" value="1"/>
</dbReference>
<sequence>MKRLARALERAWYRPGGAWWPLLPLAWLFGRVVALRRAAYARGWLRSRRVGVPVLVIGNITVGGSGKTPLVILIVRTLQARGLRPGVVSRGYGGRAERYPLRVTATTPTAVAGDEPVLIARRAGVPVAVDPDRARGAAALVAEAGVDCVVADDGLQHYRLARDMEIAVTDARRGLGNRRLLPAGPLREPPGRLDGVDLSLVHGAGGDFELVPGAAQSLDHTSTRALADFVGRPVHAVAGIGDPGRFFAMLRGCGLTVIEHPMPDHHVYTAGELMFDDDAPVLMTEKDAVKCADLAAETRWYVPVDARLTEAGAARLERALARFAVHPGATR</sequence>
<evidence type="ECO:0000256" key="13">
    <source>
        <dbReference type="HAMAP-Rule" id="MF_00409"/>
    </source>
</evidence>
<dbReference type="AlphaFoldDB" id="A0A423PXR3"/>
<evidence type="ECO:0000256" key="7">
    <source>
        <dbReference type="ARBA" id="ARBA00022679"/>
    </source>
</evidence>
<comment type="caution">
    <text evidence="14">The sequence shown here is derived from an EMBL/GenBank/DDBJ whole genome shotgun (WGS) entry which is preliminary data.</text>
</comment>
<gene>
    <name evidence="13" type="primary">lpxK</name>
    <name evidence="14" type="ORF">SAOR_00560</name>
</gene>
<keyword evidence="8 13" id="KW-0547">Nucleotide-binding</keyword>
<dbReference type="EC" id="2.7.1.130" evidence="3 13"/>
<dbReference type="NCBIfam" id="TIGR00682">
    <property type="entry name" value="lpxK"/>
    <property type="match status" value="1"/>
</dbReference>
<keyword evidence="10 13" id="KW-0067">ATP-binding</keyword>
<keyword evidence="11 13" id="KW-0443">Lipid metabolism</keyword>
<feature type="binding site" evidence="13">
    <location>
        <begin position="61"/>
        <end position="68"/>
    </location>
    <ligand>
        <name>ATP</name>
        <dbReference type="ChEBI" id="CHEBI:30616"/>
    </ligand>
</feature>
<evidence type="ECO:0000256" key="12">
    <source>
        <dbReference type="ARBA" id="ARBA00029757"/>
    </source>
</evidence>
<evidence type="ECO:0000256" key="3">
    <source>
        <dbReference type="ARBA" id="ARBA00012071"/>
    </source>
</evidence>
<evidence type="ECO:0000256" key="4">
    <source>
        <dbReference type="ARBA" id="ARBA00016436"/>
    </source>
</evidence>
<comment type="pathway">
    <text evidence="2 13">Glycolipid biosynthesis; lipid IV(A) biosynthesis; lipid IV(A) from (3R)-3-hydroxytetradecanoyl-[acyl-carrier-protein] and UDP-N-acetyl-alpha-D-glucosamine: step 6/6.</text>
</comment>
<evidence type="ECO:0000256" key="10">
    <source>
        <dbReference type="ARBA" id="ARBA00022840"/>
    </source>
</evidence>
<evidence type="ECO:0000256" key="2">
    <source>
        <dbReference type="ARBA" id="ARBA00004870"/>
    </source>
</evidence>
<dbReference type="Proteomes" id="UP000283993">
    <property type="component" value="Unassembled WGS sequence"/>
</dbReference>
<dbReference type="InterPro" id="IPR003758">
    <property type="entry name" value="LpxK"/>
</dbReference>
<dbReference type="PANTHER" id="PTHR42724">
    <property type="entry name" value="TETRAACYLDISACCHARIDE 4'-KINASE"/>
    <property type="match status" value="1"/>
</dbReference>
<name>A0A423PXR3_9GAMM</name>
<dbReference type="Pfam" id="PF02606">
    <property type="entry name" value="LpxK"/>
    <property type="match status" value="1"/>
</dbReference>
<keyword evidence="7 13" id="KW-0808">Transferase</keyword>
<accession>A0A423PXR3</accession>
<dbReference type="InterPro" id="IPR027417">
    <property type="entry name" value="P-loop_NTPase"/>
</dbReference>
<keyword evidence="5 13" id="KW-0444">Lipid biosynthesis</keyword>
<evidence type="ECO:0000256" key="1">
    <source>
        <dbReference type="ARBA" id="ARBA00002274"/>
    </source>
</evidence>
<proteinExistence type="inferred from homology"/>
<evidence type="ECO:0000256" key="8">
    <source>
        <dbReference type="ARBA" id="ARBA00022741"/>
    </source>
</evidence>
<reference evidence="14 15" key="1">
    <citation type="submission" date="2013-10" db="EMBL/GenBank/DDBJ databases">
        <title>Salinisphaera orenii MK-B5 Genome Sequencing.</title>
        <authorList>
            <person name="Lai Q."/>
            <person name="Li C."/>
            <person name="Shao Z."/>
        </authorList>
    </citation>
    <scope>NUCLEOTIDE SEQUENCE [LARGE SCALE GENOMIC DNA]</scope>
    <source>
        <strain evidence="14 15">MK-B5</strain>
    </source>
</reference>
<dbReference type="HAMAP" id="MF_00409">
    <property type="entry name" value="LpxK"/>
    <property type="match status" value="1"/>
</dbReference>
<keyword evidence="9 13" id="KW-0418">Kinase</keyword>
<evidence type="ECO:0000313" key="14">
    <source>
        <dbReference type="EMBL" id="ROO30374.1"/>
    </source>
</evidence>
<dbReference type="RefSeq" id="WP_123629756.1">
    <property type="nucleotide sequence ID" value="NZ_AYKH01000001.1"/>
</dbReference>
<evidence type="ECO:0000256" key="5">
    <source>
        <dbReference type="ARBA" id="ARBA00022516"/>
    </source>
</evidence>
<evidence type="ECO:0000313" key="15">
    <source>
        <dbReference type="Proteomes" id="UP000283993"/>
    </source>
</evidence>
<comment type="similarity">
    <text evidence="13">Belongs to the LpxK family.</text>
</comment>
<dbReference type="GO" id="GO:0005886">
    <property type="term" value="C:plasma membrane"/>
    <property type="evidence" value="ECO:0007669"/>
    <property type="project" value="TreeGrafter"/>
</dbReference>
<keyword evidence="15" id="KW-1185">Reference proteome</keyword>
<dbReference type="SUPFAM" id="SSF52540">
    <property type="entry name" value="P-loop containing nucleoside triphosphate hydrolases"/>
    <property type="match status" value="1"/>
</dbReference>
<evidence type="ECO:0000256" key="9">
    <source>
        <dbReference type="ARBA" id="ARBA00022777"/>
    </source>
</evidence>
<evidence type="ECO:0000256" key="11">
    <source>
        <dbReference type="ARBA" id="ARBA00023098"/>
    </source>
</evidence>
<dbReference type="EMBL" id="AYKH01000001">
    <property type="protein sequence ID" value="ROO30374.1"/>
    <property type="molecule type" value="Genomic_DNA"/>
</dbReference>
<comment type="function">
    <text evidence="1 13">Transfers the gamma-phosphate of ATP to the 4'-position of a tetraacyldisaccharide 1-phosphate intermediate (termed DS-1-P) to form tetraacyldisaccharide 1,4'-bis-phosphate (lipid IVA).</text>
</comment>
<dbReference type="GO" id="GO:0009029">
    <property type="term" value="F:lipid-A 4'-kinase activity"/>
    <property type="evidence" value="ECO:0007669"/>
    <property type="project" value="UniProtKB-UniRule"/>
</dbReference>
<keyword evidence="6 13" id="KW-0441">Lipid A biosynthesis</keyword>
<dbReference type="UniPathway" id="UPA00359">
    <property type="reaction ID" value="UER00482"/>
</dbReference>
<dbReference type="GO" id="GO:0009245">
    <property type="term" value="P:lipid A biosynthetic process"/>
    <property type="evidence" value="ECO:0007669"/>
    <property type="project" value="UniProtKB-UniRule"/>
</dbReference>
<organism evidence="14 15">
    <name type="scientific">Salinisphaera orenii MK-B5</name>
    <dbReference type="NCBI Taxonomy" id="856730"/>
    <lineage>
        <taxon>Bacteria</taxon>
        <taxon>Pseudomonadati</taxon>
        <taxon>Pseudomonadota</taxon>
        <taxon>Gammaproteobacteria</taxon>
        <taxon>Salinisphaerales</taxon>
        <taxon>Salinisphaeraceae</taxon>
        <taxon>Salinisphaera</taxon>
    </lineage>
</organism>
<dbReference type="GO" id="GO:0009244">
    <property type="term" value="P:lipopolysaccharide core region biosynthetic process"/>
    <property type="evidence" value="ECO:0007669"/>
    <property type="project" value="TreeGrafter"/>
</dbReference>
<comment type="catalytic activity">
    <reaction evidence="13">
        <text>a lipid A disaccharide + ATP = a lipid IVA + ADP + H(+)</text>
        <dbReference type="Rhea" id="RHEA:67840"/>
        <dbReference type="ChEBI" id="CHEBI:15378"/>
        <dbReference type="ChEBI" id="CHEBI:30616"/>
        <dbReference type="ChEBI" id="CHEBI:176343"/>
        <dbReference type="ChEBI" id="CHEBI:176425"/>
        <dbReference type="ChEBI" id="CHEBI:456216"/>
        <dbReference type="EC" id="2.7.1.130"/>
    </reaction>
</comment>
<protein>
    <recommendedName>
        <fullName evidence="4 13">Tetraacyldisaccharide 4'-kinase</fullName>
        <ecNumber evidence="3 13">2.7.1.130</ecNumber>
    </recommendedName>
    <alternativeName>
        <fullName evidence="12 13">Lipid A 4'-kinase</fullName>
    </alternativeName>
</protein>